<evidence type="ECO:0000256" key="1">
    <source>
        <dbReference type="SAM" id="MobiDB-lite"/>
    </source>
</evidence>
<dbReference type="Proteomes" id="UP001322277">
    <property type="component" value="Chromosome 5"/>
</dbReference>
<feature type="region of interest" description="Disordered" evidence="1">
    <location>
        <begin position="35"/>
        <end position="73"/>
    </location>
</feature>
<sequence>MHCCSPRNPQHLLFDEYGDLLVVLQVELVLFCVASRSNNGGPSKPTRPSVQNTNRDHKARQPLQETWIAEASR</sequence>
<protein>
    <submittedName>
        <fullName evidence="2">Uncharacterized protein</fullName>
    </submittedName>
</protein>
<evidence type="ECO:0000313" key="3">
    <source>
        <dbReference type="Proteomes" id="UP001322277"/>
    </source>
</evidence>
<dbReference type="AlphaFoldDB" id="A0AAX4III1"/>
<name>A0AAX4III1_9PEZI</name>
<proteinExistence type="predicted"/>
<accession>A0AAX4III1</accession>
<keyword evidence="3" id="KW-1185">Reference proteome</keyword>
<reference evidence="3" key="1">
    <citation type="journal article" date="2023" name="bioRxiv">
        <title>Complete genome of the Medicago anthracnose fungus, Colletotrichum destructivum, reveals a mini-chromosome-like region within a core chromosome.</title>
        <authorList>
            <person name="Lapalu N."/>
            <person name="Simon A."/>
            <person name="Lu A."/>
            <person name="Plaumann P.-L."/>
            <person name="Amselem J."/>
            <person name="Pigne S."/>
            <person name="Auger A."/>
            <person name="Koch C."/>
            <person name="Dallery J.-F."/>
            <person name="O'Connell R.J."/>
        </authorList>
    </citation>
    <scope>NUCLEOTIDE SEQUENCE [LARGE SCALE GENOMIC DNA]</scope>
    <source>
        <strain evidence="3">CBS 520.97</strain>
    </source>
</reference>
<organism evidence="2 3">
    <name type="scientific">Colletotrichum destructivum</name>
    <dbReference type="NCBI Taxonomy" id="34406"/>
    <lineage>
        <taxon>Eukaryota</taxon>
        <taxon>Fungi</taxon>
        <taxon>Dikarya</taxon>
        <taxon>Ascomycota</taxon>
        <taxon>Pezizomycotina</taxon>
        <taxon>Sordariomycetes</taxon>
        <taxon>Hypocreomycetidae</taxon>
        <taxon>Glomerellales</taxon>
        <taxon>Glomerellaceae</taxon>
        <taxon>Colletotrichum</taxon>
        <taxon>Colletotrichum destructivum species complex</taxon>
    </lineage>
</organism>
<dbReference type="RefSeq" id="XP_062780346.1">
    <property type="nucleotide sequence ID" value="XM_062924295.1"/>
</dbReference>
<evidence type="ECO:0000313" key="2">
    <source>
        <dbReference type="EMBL" id="WQF83122.1"/>
    </source>
</evidence>
<dbReference type="EMBL" id="CP137309">
    <property type="protein sequence ID" value="WQF83122.1"/>
    <property type="molecule type" value="Genomic_DNA"/>
</dbReference>
<feature type="compositionally biased region" description="Polar residues" evidence="1">
    <location>
        <begin position="35"/>
        <end position="53"/>
    </location>
</feature>
<dbReference type="KEGG" id="cdet:87944639"/>
<gene>
    <name evidence="2" type="ORF">CDEST_08136</name>
</gene>
<dbReference type="GeneID" id="87944639"/>